<sequence>MGFVILHGGAGTWRESKVKSKAVEAIGRCAKLGREVLESTDNALATVVEAVKCMEDSGYLNAGVGSVLDLVGERSLDAGLMTSTGLVGAVAAVRRVKNPILLARFIAENTPHVLLAGERADELGLLLGLEPLPPPPPHVFERYRESLARLLGKSVGDAYYLKIYALLDALKNLKKSLSESLLLGDTVGAVAVDGKGVLAAATSTGGVSLKLPGRVGDSPIPGAGFYSGKYTACSATGYGEVIIREIPCRRLEELVGSGLGLNEAAEVVIREATSRHGAGNMGFIAVDREGRFVVKYNTEAILVAYVGADGRLVVVDKP</sequence>
<dbReference type="HOGENOM" id="CLU_021603_1_2_2"/>
<evidence type="ECO:0000256" key="6">
    <source>
        <dbReference type="ARBA" id="ARBA00044776"/>
    </source>
</evidence>
<dbReference type="InParanoid" id="I3TEZ9"/>
<dbReference type="AlphaFoldDB" id="I3TEZ9"/>
<evidence type="ECO:0000256" key="8">
    <source>
        <dbReference type="PIRSR" id="PIRSR600246-1"/>
    </source>
</evidence>
<dbReference type="InterPro" id="IPR000246">
    <property type="entry name" value="Peptidase_T2"/>
</dbReference>
<evidence type="ECO:0000256" key="2">
    <source>
        <dbReference type="ARBA" id="ARBA00022670"/>
    </source>
</evidence>
<keyword evidence="2" id="KW-0645">Protease</keyword>
<dbReference type="PANTHER" id="PTHR10188:SF6">
    <property type="entry name" value="N(4)-(BETA-N-ACETYLGLUCOSAMINYL)-L-ASPARAGINASE"/>
    <property type="match status" value="1"/>
</dbReference>
<accession>I3TEZ9</accession>
<evidence type="ECO:0000256" key="10">
    <source>
        <dbReference type="PIRSR" id="PIRSR600246-3"/>
    </source>
</evidence>
<dbReference type="KEGG" id="thg:TCELL_0913"/>
<evidence type="ECO:0000256" key="9">
    <source>
        <dbReference type="PIRSR" id="PIRSR600246-2"/>
    </source>
</evidence>
<dbReference type="GO" id="GO:0005737">
    <property type="term" value="C:cytoplasm"/>
    <property type="evidence" value="ECO:0007669"/>
    <property type="project" value="TreeGrafter"/>
</dbReference>
<dbReference type="Gene3D" id="3.60.20.30">
    <property type="entry name" value="(Glycosyl)asparaginase"/>
    <property type="match status" value="1"/>
</dbReference>
<keyword evidence="3" id="KW-0378">Hydrolase</keyword>
<reference evidence="11 12" key="1">
    <citation type="journal article" date="2012" name="J. Bacteriol.">
        <title>Complete genome sequence of the hyperthermophilic cellulolytic Crenarchaeon 'Thermogladius cellulolyticus' 1633.</title>
        <authorList>
            <person name="Mardanov A.V."/>
            <person name="Kochetkova T.V."/>
            <person name="Beletsky A.V."/>
            <person name="Bonch-Osmolovskaya E.A."/>
            <person name="Ravin N.V."/>
            <person name="Skryabin K.G."/>
        </authorList>
    </citation>
    <scope>NUCLEOTIDE SEQUENCE [LARGE SCALE GENOMIC DNA]</scope>
    <source>
        <strain evidence="12">DSM 22663 / VKM B-2946 / 1633</strain>
    </source>
</reference>
<protein>
    <recommendedName>
        <fullName evidence="6">Plant-type L-asparaginase</fullName>
        <ecNumber evidence="1">3.5.1.1</ecNumber>
    </recommendedName>
    <alternativeName>
        <fullName evidence="5">L-asparagine amidohydrolase</fullName>
    </alternativeName>
</protein>
<dbReference type="EMBL" id="CP003531">
    <property type="protein sequence ID" value="AFK51337.1"/>
    <property type="molecule type" value="Genomic_DNA"/>
</dbReference>
<evidence type="ECO:0000256" key="4">
    <source>
        <dbReference type="ARBA" id="ARBA00022813"/>
    </source>
</evidence>
<feature type="binding site" evidence="9">
    <location>
        <begin position="236"/>
        <end position="239"/>
    </location>
    <ligand>
        <name>substrate</name>
    </ligand>
</feature>
<dbReference type="RefSeq" id="WP_014737587.1">
    <property type="nucleotide sequence ID" value="NC_017954.1"/>
</dbReference>
<evidence type="ECO:0000313" key="11">
    <source>
        <dbReference type="EMBL" id="AFK51337.1"/>
    </source>
</evidence>
<feature type="binding site" evidence="9">
    <location>
        <begin position="214"/>
        <end position="217"/>
    </location>
    <ligand>
        <name>substrate</name>
    </ligand>
</feature>
<dbReference type="Proteomes" id="UP000005270">
    <property type="component" value="Chromosome"/>
</dbReference>
<evidence type="ECO:0000256" key="3">
    <source>
        <dbReference type="ARBA" id="ARBA00022801"/>
    </source>
</evidence>
<dbReference type="FunFam" id="3.60.20.30:FF:000001">
    <property type="entry name" value="Isoaspartyl peptidase/L-asparaginase"/>
    <property type="match status" value="1"/>
</dbReference>
<evidence type="ECO:0000256" key="5">
    <source>
        <dbReference type="ARBA" id="ARBA00030414"/>
    </source>
</evidence>
<feature type="active site" description="Nucleophile" evidence="8">
    <location>
        <position position="186"/>
    </location>
</feature>
<dbReference type="GO" id="GO:0008233">
    <property type="term" value="F:peptidase activity"/>
    <property type="evidence" value="ECO:0007669"/>
    <property type="project" value="UniProtKB-KW"/>
</dbReference>
<dbReference type="EC" id="3.5.1.1" evidence="1"/>
<organism evidence="11 12">
    <name type="scientific">Thermogladius calderae (strain DSM 22663 / VKM B-2946 / 1633)</name>
    <dbReference type="NCBI Taxonomy" id="1184251"/>
    <lineage>
        <taxon>Archaea</taxon>
        <taxon>Thermoproteota</taxon>
        <taxon>Thermoprotei</taxon>
        <taxon>Desulfurococcales</taxon>
        <taxon>Desulfurococcaceae</taxon>
        <taxon>Thermogladius</taxon>
    </lineage>
</organism>
<dbReference type="OrthoDB" id="18230at2157"/>
<dbReference type="FunCoup" id="I3TEZ9">
    <property type="interactions" value="29"/>
</dbReference>
<proteinExistence type="predicted"/>
<evidence type="ECO:0000256" key="7">
    <source>
        <dbReference type="ARBA" id="ARBA00049366"/>
    </source>
</evidence>
<dbReference type="GeneID" id="13013230"/>
<dbReference type="InterPro" id="IPR029055">
    <property type="entry name" value="Ntn_hydrolases_N"/>
</dbReference>
<feature type="site" description="Cleavage; by autolysis" evidence="10">
    <location>
        <begin position="185"/>
        <end position="186"/>
    </location>
</feature>
<keyword evidence="4" id="KW-0068">Autocatalytic cleavage</keyword>
<dbReference type="eggNOG" id="arCOG04779">
    <property type="taxonomic scope" value="Archaea"/>
</dbReference>
<evidence type="ECO:0000313" key="12">
    <source>
        <dbReference type="Proteomes" id="UP000005270"/>
    </source>
</evidence>
<keyword evidence="12" id="KW-1185">Reference proteome</keyword>
<dbReference type="GO" id="GO:0006508">
    <property type="term" value="P:proteolysis"/>
    <property type="evidence" value="ECO:0007669"/>
    <property type="project" value="UniProtKB-KW"/>
</dbReference>
<dbReference type="PANTHER" id="PTHR10188">
    <property type="entry name" value="L-ASPARAGINASE"/>
    <property type="match status" value="1"/>
</dbReference>
<dbReference type="SUPFAM" id="SSF56235">
    <property type="entry name" value="N-terminal nucleophile aminohydrolases (Ntn hydrolases)"/>
    <property type="match status" value="1"/>
</dbReference>
<gene>
    <name evidence="11" type="ordered locus">TCELL_0913</name>
</gene>
<dbReference type="STRING" id="1184251.TCELL_0913"/>
<comment type="catalytic activity">
    <reaction evidence="7">
        <text>L-asparagine + H2O = L-aspartate + NH4(+)</text>
        <dbReference type="Rhea" id="RHEA:21016"/>
        <dbReference type="ChEBI" id="CHEBI:15377"/>
        <dbReference type="ChEBI" id="CHEBI:28938"/>
        <dbReference type="ChEBI" id="CHEBI:29991"/>
        <dbReference type="ChEBI" id="CHEBI:58048"/>
        <dbReference type="EC" id="3.5.1.1"/>
    </reaction>
</comment>
<evidence type="ECO:0000256" key="1">
    <source>
        <dbReference type="ARBA" id="ARBA00012920"/>
    </source>
</evidence>
<dbReference type="CDD" id="cd14950">
    <property type="entry name" value="Asparaginase_2_like_2"/>
    <property type="match status" value="1"/>
</dbReference>
<name>I3TEZ9_THEC1</name>
<dbReference type="Pfam" id="PF01112">
    <property type="entry name" value="Asparaginase_2"/>
    <property type="match status" value="1"/>
</dbReference>
<dbReference type="GO" id="GO:0004067">
    <property type="term" value="F:asparaginase activity"/>
    <property type="evidence" value="ECO:0007669"/>
    <property type="project" value="UniProtKB-EC"/>
</dbReference>